<reference evidence="2" key="1">
    <citation type="submission" date="2018-05" db="EMBL/GenBank/DDBJ databases">
        <authorList>
            <person name="Lanie J.A."/>
            <person name="Ng W.-L."/>
            <person name="Kazmierczak K.M."/>
            <person name="Andrzejewski T.M."/>
            <person name="Davidsen T.M."/>
            <person name="Wayne K.J."/>
            <person name="Tettelin H."/>
            <person name="Glass J.I."/>
            <person name="Rusch D."/>
            <person name="Podicherti R."/>
            <person name="Tsui H.-C.T."/>
            <person name="Winkler M.E."/>
        </authorList>
    </citation>
    <scope>NUCLEOTIDE SEQUENCE</scope>
</reference>
<dbReference type="EMBL" id="UINC01171788">
    <property type="protein sequence ID" value="SVD76533.1"/>
    <property type="molecule type" value="Genomic_DNA"/>
</dbReference>
<sequence length="266" mass="28569">IDNRTCEYEDGPCDTCVDSEILANDHDSDGVCDDTDDDDDNDGVTDENDLDPLDNTVCSDTDYDGCDDCSSGIYDPYNDGPDDDGNGICNSNFISGRTVYIVGNSYNEEGSLTACYWVDGSRVELPGGAWATDIVVVNGTVYASGTGEASDACYWINETRYDLPGDGGEAEAIAVEGSDVYVAGWYNNGSCYWINGQRIDLTTNGDSQAFAVGIRDDGNVYVGGYYLNNSHYVIPCFWKDGNNRTNLPIPSGGDGEVNDIAIMDGN</sequence>
<protein>
    <submittedName>
        <fullName evidence="2">Uncharacterized protein</fullName>
    </submittedName>
</protein>
<dbReference type="SUPFAM" id="SSF63825">
    <property type="entry name" value="YWTD domain"/>
    <property type="match status" value="1"/>
</dbReference>
<gene>
    <name evidence="2" type="ORF">METZ01_LOCUS429387</name>
</gene>
<evidence type="ECO:0000313" key="2">
    <source>
        <dbReference type="EMBL" id="SVD76533.1"/>
    </source>
</evidence>
<accession>A0A382XZX5</accession>
<feature type="non-terminal residue" evidence="2">
    <location>
        <position position="266"/>
    </location>
</feature>
<feature type="compositionally biased region" description="Acidic residues" evidence="1">
    <location>
        <begin position="30"/>
        <end position="52"/>
    </location>
</feature>
<evidence type="ECO:0000256" key="1">
    <source>
        <dbReference type="SAM" id="MobiDB-lite"/>
    </source>
</evidence>
<feature type="region of interest" description="Disordered" evidence="1">
    <location>
        <begin position="27"/>
        <end position="54"/>
    </location>
</feature>
<feature type="non-terminal residue" evidence="2">
    <location>
        <position position="1"/>
    </location>
</feature>
<organism evidence="2">
    <name type="scientific">marine metagenome</name>
    <dbReference type="NCBI Taxonomy" id="408172"/>
    <lineage>
        <taxon>unclassified sequences</taxon>
        <taxon>metagenomes</taxon>
        <taxon>ecological metagenomes</taxon>
    </lineage>
</organism>
<proteinExistence type="predicted"/>
<dbReference type="AlphaFoldDB" id="A0A382XZX5"/>
<name>A0A382XZX5_9ZZZZ</name>